<organism evidence="1 2">
    <name type="scientific">Buchnera aphidicola</name>
    <name type="common">Sitobion avenae</name>
    <dbReference type="NCBI Taxonomy" id="571428"/>
    <lineage>
        <taxon>Bacteria</taxon>
        <taxon>Pseudomonadati</taxon>
        <taxon>Pseudomonadota</taxon>
        <taxon>Gammaproteobacteria</taxon>
        <taxon>Enterobacterales</taxon>
        <taxon>Erwiniaceae</taxon>
        <taxon>Buchnera</taxon>
    </lineage>
</organism>
<evidence type="ECO:0000313" key="1">
    <source>
        <dbReference type="EMBL" id="QCI25800.1"/>
    </source>
</evidence>
<dbReference type="Proteomes" id="UP000298585">
    <property type="component" value="Chromosome"/>
</dbReference>
<name>A0A4D6YIX7_9GAMM</name>
<proteinExistence type="predicted"/>
<dbReference type="EMBL" id="CP034855">
    <property type="protein sequence ID" value="QCI25800.1"/>
    <property type="molecule type" value="Genomic_DNA"/>
</dbReference>
<reference evidence="1 2" key="1">
    <citation type="submission" date="2018-12" db="EMBL/GenBank/DDBJ databases">
        <authorList>
            <person name="Chong R.A."/>
        </authorList>
    </citation>
    <scope>NUCLEOTIDE SEQUENCE [LARGE SCALE GENOMIC DNA]</scope>
    <source>
        <strain evidence="1 2">Sav</strain>
    </source>
</reference>
<reference evidence="1 2" key="2">
    <citation type="submission" date="2019-05" db="EMBL/GenBank/DDBJ databases">
        <title>Genome evolution of the obligate endosymbiont Buchnera aphidicola.</title>
        <authorList>
            <person name="Moran N.A."/>
        </authorList>
    </citation>
    <scope>NUCLEOTIDE SEQUENCE [LARGE SCALE GENOMIC DNA]</scope>
    <source>
        <strain evidence="1 2">Sav</strain>
    </source>
</reference>
<dbReference type="AlphaFoldDB" id="A0A4D6YIX7"/>
<gene>
    <name evidence="1" type="ORF">D9V77_02920</name>
</gene>
<accession>A0A4D6YIX7</accession>
<evidence type="ECO:0000313" key="2">
    <source>
        <dbReference type="Proteomes" id="UP000298585"/>
    </source>
</evidence>
<protein>
    <submittedName>
        <fullName evidence="1">Uncharacterized protein</fullName>
    </submittedName>
</protein>
<sequence>MNKDVQESYYHNFINDSEWKVSDQLNSFHNIRATIKNFQKSYESLKLSNNLDKTFMTDSNPFIFIINDHVIPVNNRNQTLSDFKKIVPNIDSQKLISTYANQKFIYQSYLQLVSEHPEISQYQVKNLRNIYKIDFLNDGSIKLVATNLSDLNINDNNNYVQKYRSFGIRATIVLPPDNLPIMKYSYFIK</sequence>
<dbReference type="OrthoDB" id="6553087at2"/>